<feature type="compositionally biased region" description="Polar residues" evidence="1">
    <location>
        <begin position="657"/>
        <end position="668"/>
    </location>
</feature>
<reference evidence="3 4" key="1">
    <citation type="submission" date="2015-10" db="EMBL/GenBank/DDBJ databases">
        <title>The utility of whole genome sequencing in characterizing Acinetobacter epidemiology and analyzing hospital outbreaks.</title>
        <authorList>
            <person name="Ozer E.A."/>
            <person name="Fitzpatrick M.A."/>
            <person name="Hauser A.R."/>
        </authorList>
    </citation>
    <scope>NUCLEOTIDE SEQUENCE [LARGE SCALE GENOMIC DNA]</scope>
    <source>
        <strain evidence="3 4">ABBL059</strain>
    </source>
</reference>
<dbReference type="EMBL" id="LLFE01000093">
    <property type="protein sequence ID" value="KQD16631.1"/>
    <property type="molecule type" value="Genomic_DNA"/>
</dbReference>
<dbReference type="SUPFAM" id="SSF53955">
    <property type="entry name" value="Lysozyme-like"/>
    <property type="match status" value="1"/>
</dbReference>
<evidence type="ECO:0000313" key="3">
    <source>
        <dbReference type="EMBL" id="KQD16631.1"/>
    </source>
</evidence>
<dbReference type="InterPro" id="IPR041219">
    <property type="entry name" value="Phage_lysozyme2"/>
</dbReference>
<feature type="domain" description="Phage tail lysozyme" evidence="2">
    <location>
        <begin position="362"/>
        <end position="442"/>
    </location>
</feature>
<sequence length="893" mass="95986">MELLADDELALMQDDPRYKPKNQRGSVLDVVLGAASGVAMGTVEVATAPDALIRGDKKAAALRAQNLTIFKPEDLGTAGELTFGLTKDFTRIAWDVGLTAPLGGLVGAGAKGFAVRKAASEGLVGTSVNVGKTVAQATNATNVATQASLFGFQSYETEKADLINKGADIDTARTGGAIRGLTDVAGFALPVHGIAKNAIADAVATTGLATAGGIAGDYVEGDYLKNNKNKKVAEYGELLQENATSPLVLGSNATMALMLNVFANKAKLRPEQGTEHDAADALNDAAQVQANIDHAEGLNPFEPTNAKDANDHFDALDFAQEQALNDELVSLGRPVSGTPKNIPVPAKVTRPLSFKGKSATIQQKIYDTALSSGLSDSEARAALAIAHFESGGSFDPNVTNPSSKYKGIYQFKPSTWRAEGGTDANYTDLDKQIELGIKHTKGNIAYIKKETGVTLTGSQIYLPHLLGRGGAKAVIRAIKNTPDARAEDVLRKVYGKDTDAVLKGNAINPDDSIQAAMGKFTSKIDNLIATQYGGDIKKGNLAIRGSDSDFPEFESSVAQIPEYKREGDVLIDASPNLFVNRLNSEPEKLLELEEDFHRLSEPLNSEDIEYLRETAHYQPYDGNVNRVAFEEPQINLSGDSRSAQRGLDELSSQLQRTDFQGSEVNTSPIKVLKNVDEEPRQPRLDEGQSEVDTASTSQIQAPIEGVENWQATRSADYIKREKAQSDGVTVQELYNNKTGTLFQRSINEDGSVSPVKISRSGKEFFAKSSTDGESNTPLSNLQSKAAQAIEREFWKPKKEDVSGAPNLNAQGQTEFGAFTETPDGREAVKAMIDNPDMEVTVNRLDDNGNEETISMTARDWLDYIREQEEIAKDEIQAVRALASCALKFGSEAA</sequence>
<evidence type="ECO:0000259" key="2">
    <source>
        <dbReference type="Pfam" id="PF18013"/>
    </source>
</evidence>
<comment type="caution">
    <text evidence="3">The sequence shown here is derived from an EMBL/GenBank/DDBJ whole genome shotgun (WGS) entry which is preliminary data.</text>
</comment>
<proteinExistence type="predicted"/>
<dbReference type="Gene3D" id="1.10.530.10">
    <property type="match status" value="1"/>
</dbReference>
<name>A0AB73FCF5_ACIBA</name>
<dbReference type="AlphaFoldDB" id="A0AB73FCF5"/>
<accession>A0AB73FCF5</accession>
<protein>
    <submittedName>
        <fullName evidence="3">Transglycosylase</fullName>
    </submittedName>
</protein>
<organism evidence="3 4">
    <name type="scientific">Acinetobacter baumannii</name>
    <dbReference type="NCBI Taxonomy" id="470"/>
    <lineage>
        <taxon>Bacteria</taxon>
        <taxon>Pseudomonadati</taxon>
        <taxon>Pseudomonadota</taxon>
        <taxon>Gammaproteobacteria</taxon>
        <taxon>Moraxellales</taxon>
        <taxon>Moraxellaceae</taxon>
        <taxon>Acinetobacter</taxon>
        <taxon>Acinetobacter calcoaceticus/baumannii complex</taxon>
    </lineage>
</organism>
<evidence type="ECO:0000256" key="1">
    <source>
        <dbReference type="SAM" id="MobiDB-lite"/>
    </source>
</evidence>
<dbReference type="Proteomes" id="UP000051322">
    <property type="component" value="Unassembled WGS sequence"/>
</dbReference>
<dbReference type="Pfam" id="PF18013">
    <property type="entry name" value="Phage_lysozyme2"/>
    <property type="match status" value="1"/>
</dbReference>
<feature type="compositionally biased region" description="Basic and acidic residues" evidence="1">
    <location>
        <begin position="673"/>
        <end position="686"/>
    </location>
</feature>
<evidence type="ECO:0000313" key="4">
    <source>
        <dbReference type="Proteomes" id="UP000051322"/>
    </source>
</evidence>
<dbReference type="RefSeq" id="WP_057692730.1">
    <property type="nucleotide sequence ID" value="NZ_BKDF01000078.1"/>
</dbReference>
<dbReference type="InterPro" id="IPR023346">
    <property type="entry name" value="Lysozyme-like_dom_sf"/>
</dbReference>
<feature type="region of interest" description="Disordered" evidence="1">
    <location>
        <begin position="657"/>
        <end position="697"/>
    </location>
</feature>
<gene>
    <name evidence="3" type="ORF">APD06_05225</name>
</gene>